<feature type="non-terminal residue" evidence="5">
    <location>
        <position position="561"/>
    </location>
</feature>
<keyword evidence="1" id="KW-0175">Coiled coil</keyword>
<dbReference type="InterPro" id="IPR027417">
    <property type="entry name" value="P-loop_NTPase"/>
</dbReference>
<name>A0A7C5N761_9GAMM</name>
<evidence type="ECO:0000256" key="1">
    <source>
        <dbReference type="SAM" id="Coils"/>
    </source>
</evidence>
<dbReference type="Proteomes" id="UP000886100">
    <property type="component" value="Unassembled WGS sequence"/>
</dbReference>
<evidence type="ECO:0000256" key="2">
    <source>
        <dbReference type="SAM" id="SignalP"/>
    </source>
</evidence>
<protein>
    <submittedName>
        <fullName evidence="5">Uncharacterized protein</fullName>
    </submittedName>
</protein>
<dbReference type="InterPro" id="IPR046844">
    <property type="entry name" value="Lon-like_helical"/>
</dbReference>
<proteinExistence type="predicted"/>
<reference evidence="5" key="1">
    <citation type="journal article" date="2020" name="mSystems">
        <title>Genome- and Community-Level Interaction Insights into Carbon Utilization and Element Cycling Functions of Hydrothermarchaeota in Hydrothermal Sediment.</title>
        <authorList>
            <person name="Zhou Z."/>
            <person name="Liu Y."/>
            <person name="Xu W."/>
            <person name="Pan J."/>
            <person name="Luo Z.H."/>
            <person name="Li M."/>
        </authorList>
    </citation>
    <scope>NUCLEOTIDE SEQUENCE [LARGE SCALE GENOMIC DNA]</scope>
    <source>
        <strain evidence="5">HyVt-535</strain>
    </source>
</reference>
<feature type="signal peptide" evidence="2">
    <location>
        <begin position="1"/>
        <end position="17"/>
    </location>
</feature>
<organism evidence="5">
    <name type="scientific">Thiolapillus brandeum</name>
    <dbReference type="NCBI Taxonomy" id="1076588"/>
    <lineage>
        <taxon>Bacteria</taxon>
        <taxon>Pseudomonadati</taxon>
        <taxon>Pseudomonadota</taxon>
        <taxon>Gammaproteobacteria</taxon>
        <taxon>Chromatiales</taxon>
        <taxon>Sedimenticolaceae</taxon>
        <taxon>Thiolapillus</taxon>
    </lineage>
</organism>
<gene>
    <name evidence="5" type="ORF">ENJ98_00755</name>
</gene>
<dbReference type="AlphaFoldDB" id="A0A7C5N761"/>
<keyword evidence="2" id="KW-0732">Signal</keyword>
<dbReference type="EMBL" id="DROM01000049">
    <property type="protein sequence ID" value="HHH12746.1"/>
    <property type="molecule type" value="Genomic_DNA"/>
</dbReference>
<feature type="domain" description="Lon protease AAA" evidence="3">
    <location>
        <begin position="385"/>
        <end position="516"/>
    </location>
</feature>
<evidence type="ECO:0000259" key="4">
    <source>
        <dbReference type="Pfam" id="PF20437"/>
    </source>
</evidence>
<accession>A0A7C5N761</accession>
<dbReference type="Gene3D" id="1.10.8.60">
    <property type="match status" value="1"/>
</dbReference>
<feature type="chain" id="PRO_5028443850" evidence="2">
    <location>
        <begin position="18"/>
        <end position="561"/>
    </location>
</feature>
<dbReference type="PROSITE" id="PS51257">
    <property type="entry name" value="PROKAR_LIPOPROTEIN"/>
    <property type="match status" value="1"/>
</dbReference>
<evidence type="ECO:0000313" key="5">
    <source>
        <dbReference type="EMBL" id="HHH12746.1"/>
    </source>
</evidence>
<dbReference type="Gene3D" id="3.40.50.300">
    <property type="entry name" value="P-loop containing nucleotide triphosphate hydrolases"/>
    <property type="match status" value="2"/>
</dbReference>
<sequence length="561" mass="62883">MSRASSLPMFFSSTMSAACSDAVANRASSAGNFFMGLLQGLDGGWRLFRGFFCGTKRIADNGRACREYNGSMDDPLHRDPLPARALRRRVRLEGFETTGELDPLGASLGQERALEAIAFAVSMAAPGFNLYAMGSTGLGRHTLVKEALAQAAAERPPAPDWCYLYDFRHPHRPCALSLPAGQGRELQQQLRRLVEDLLLAIPAAFQGDEFQRRATEIRDELERREDELAEELGRKAEARGVLVMRTDEGYSLMPERDGKALEPEAYRALPRKERERIDRAMEEMKEALKETLVYLPQWQLEMQRKLQALEQETARLVVAPMVERLKEEWDGFPALAVWLETLQEEVIRSIDLFRGAGDERSPSPDDPEFRRFGLNVLVDNGDAAGAPVVHEDNPVYQNLVGRVEYLSRMGALETDFTLIKAGALHRANGGYLVLDVEKLLQDPLSWEALKRALRAGEVRIEPLEYQLGLAGTVSLEPEPIPIDLKVVLVGERELFFELREADPEFALLFKVAADFAEDLPRTPENESACARLVATLQRREGLRPLTRGGVERLLEEAVRRS</sequence>
<feature type="coiled-coil region" evidence="1">
    <location>
        <begin position="207"/>
        <end position="238"/>
    </location>
</feature>
<dbReference type="Pfam" id="PF13654">
    <property type="entry name" value="AAA_32"/>
    <property type="match status" value="1"/>
</dbReference>
<feature type="domain" description="Lon-like helical" evidence="4">
    <location>
        <begin position="160"/>
        <end position="193"/>
    </location>
</feature>
<evidence type="ECO:0000259" key="3">
    <source>
        <dbReference type="Pfam" id="PF13654"/>
    </source>
</evidence>
<comment type="caution">
    <text evidence="5">The sequence shown here is derived from an EMBL/GenBank/DDBJ whole genome shotgun (WGS) entry which is preliminary data.</text>
</comment>
<dbReference type="Pfam" id="PF20437">
    <property type="entry name" value="LonC_helical"/>
    <property type="match status" value="1"/>
</dbReference>
<dbReference type="InterPro" id="IPR041699">
    <property type="entry name" value="AAA_32"/>
</dbReference>